<comment type="function">
    <text evidence="1">Catalyzes oxygen-dependent 5-hydroxyuridine (ho5U) modification at position 34 in tRNAs.</text>
</comment>
<dbReference type="PROSITE" id="PS50206">
    <property type="entry name" value="RHODANESE_3"/>
    <property type="match status" value="1"/>
</dbReference>
<dbReference type="SUPFAM" id="SSF52821">
    <property type="entry name" value="Rhodanese/Cell cycle control phosphatase"/>
    <property type="match status" value="1"/>
</dbReference>
<dbReference type="InterPro" id="IPR040503">
    <property type="entry name" value="TRHO_N"/>
</dbReference>
<protein>
    <recommendedName>
        <fullName evidence="1">tRNA uridine(34) hydroxylase</fullName>
        <ecNumber evidence="1">1.14.-.-</ecNumber>
    </recommendedName>
    <alternativeName>
        <fullName evidence="1">tRNA hydroxylation protein O</fullName>
    </alternativeName>
</protein>
<organism evidence="4 5">
    <name type="scientific">Allorhodopirellula heiligendammensis</name>
    <dbReference type="NCBI Taxonomy" id="2714739"/>
    <lineage>
        <taxon>Bacteria</taxon>
        <taxon>Pseudomonadati</taxon>
        <taxon>Planctomycetota</taxon>
        <taxon>Planctomycetia</taxon>
        <taxon>Pirellulales</taxon>
        <taxon>Pirellulaceae</taxon>
        <taxon>Allorhodopirellula</taxon>
    </lineage>
</organism>
<dbReference type="SMART" id="SM00450">
    <property type="entry name" value="RHOD"/>
    <property type="match status" value="1"/>
</dbReference>
<dbReference type="PANTHER" id="PTHR43268:SF3">
    <property type="entry name" value="RHODANESE-LIKE DOMAIN-CONTAINING PROTEIN 7-RELATED"/>
    <property type="match status" value="1"/>
</dbReference>
<feature type="domain" description="Rhodanese" evidence="3">
    <location>
        <begin position="142"/>
        <end position="236"/>
    </location>
</feature>
<dbReference type="GO" id="GO:0006400">
    <property type="term" value="P:tRNA modification"/>
    <property type="evidence" value="ECO:0007669"/>
    <property type="project" value="UniProtKB-UniRule"/>
</dbReference>
<dbReference type="GO" id="GO:0016705">
    <property type="term" value="F:oxidoreductase activity, acting on paired donors, with incorporation or reduction of molecular oxygen"/>
    <property type="evidence" value="ECO:0007669"/>
    <property type="project" value="UniProtKB-UniRule"/>
</dbReference>
<feature type="region of interest" description="Disordered" evidence="2">
    <location>
        <begin position="295"/>
        <end position="338"/>
    </location>
</feature>
<dbReference type="RefSeq" id="WP_302119697.1">
    <property type="nucleotide sequence ID" value="NZ_SJPU01000002.1"/>
</dbReference>
<reference evidence="4 5" key="1">
    <citation type="journal article" date="2020" name="Antonie Van Leeuwenhoek">
        <title>Rhodopirellula heiligendammensis sp. nov., Rhodopirellula pilleata sp. nov., and Rhodopirellula solitaria sp. nov. isolated from natural or artificial marine surfaces in Northern Germany and California, USA, and emended description of the genus Rhodopirellula.</title>
        <authorList>
            <person name="Kallscheuer N."/>
            <person name="Wiegand S."/>
            <person name="Jogler M."/>
            <person name="Boedeker C."/>
            <person name="Peeters S.H."/>
            <person name="Rast P."/>
            <person name="Heuer A."/>
            <person name="Jetten M.S.M."/>
            <person name="Rohde M."/>
            <person name="Jogler C."/>
        </authorList>
    </citation>
    <scope>NUCLEOTIDE SEQUENCE [LARGE SCALE GENOMIC DNA]</scope>
    <source>
        <strain evidence="4 5">Poly21</strain>
    </source>
</reference>
<dbReference type="Pfam" id="PF00581">
    <property type="entry name" value="Rhodanese"/>
    <property type="match status" value="1"/>
</dbReference>
<dbReference type="CDD" id="cd01518">
    <property type="entry name" value="RHOD_YceA"/>
    <property type="match status" value="1"/>
</dbReference>
<dbReference type="InterPro" id="IPR001763">
    <property type="entry name" value="Rhodanese-like_dom"/>
</dbReference>
<dbReference type="AlphaFoldDB" id="A0A5C6C0K4"/>
<comment type="catalytic activity">
    <reaction evidence="1">
        <text>uridine(34) in tRNA + AH2 + O2 = 5-hydroxyuridine(34) in tRNA + A + H2O</text>
        <dbReference type="Rhea" id="RHEA:64224"/>
        <dbReference type="Rhea" id="RHEA-COMP:11727"/>
        <dbReference type="Rhea" id="RHEA-COMP:13381"/>
        <dbReference type="ChEBI" id="CHEBI:13193"/>
        <dbReference type="ChEBI" id="CHEBI:15377"/>
        <dbReference type="ChEBI" id="CHEBI:15379"/>
        <dbReference type="ChEBI" id="CHEBI:17499"/>
        <dbReference type="ChEBI" id="CHEBI:65315"/>
        <dbReference type="ChEBI" id="CHEBI:136877"/>
    </reaction>
</comment>
<dbReference type="InterPro" id="IPR036873">
    <property type="entry name" value="Rhodanese-like_dom_sf"/>
</dbReference>
<proteinExistence type="inferred from homology"/>
<dbReference type="NCBIfam" id="NF001136">
    <property type="entry name" value="PRK00142.1-4"/>
    <property type="match status" value="1"/>
</dbReference>
<comment type="caution">
    <text evidence="4">The sequence shown here is derived from an EMBL/GenBank/DDBJ whole genome shotgun (WGS) entry which is preliminary data.</text>
</comment>
<dbReference type="HAMAP" id="MF_00469">
    <property type="entry name" value="TrhO"/>
    <property type="match status" value="1"/>
</dbReference>
<evidence type="ECO:0000313" key="5">
    <source>
        <dbReference type="Proteomes" id="UP000319908"/>
    </source>
</evidence>
<gene>
    <name evidence="1" type="primary">trhO</name>
    <name evidence="4" type="ORF">Poly21_42550</name>
</gene>
<name>A0A5C6C0K4_9BACT</name>
<dbReference type="InterPro" id="IPR020936">
    <property type="entry name" value="TrhO"/>
</dbReference>
<dbReference type="Pfam" id="PF17773">
    <property type="entry name" value="UPF0176_N"/>
    <property type="match status" value="1"/>
</dbReference>
<accession>A0A5C6C0K4</accession>
<evidence type="ECO:0000256" key="2">
    <source>
        <dbReference type="SAM" id="MobiDB-lite"/>
    </source>
</evidence>
<dbReference type="Gene3D" id="3.30.70.100">
    <property type="match status" value="1"/>
</dbReference>
<evidence type="ECO:0000259" key="3">
    <source>
        <dbReference type="PROSITE" id="PS50206"/>
    </source>
</evidence>
<keyword evidence="5" id="KW-1185">Reference proteome</keyword>
<sequence length="338" mass="37880">MTDHAVNSSFSPTEPAPVLVAALYRFTPLTDHASLQAPLLDRMQQESIFGTLLLAHEGINGTIAGEPAALRAFVNWLRNLDYDAHKPFASTDVKWSTCEQIPFRRARVRLKKEIVTLGVDGIDPLHSVGTYVDPEDWNALVDDPDVILIDTRNDYEIEIGTFTGAVNPNTDSFREFPKYVAEHLDPERHPKVAMFCTGGIRCEKSTAYLKECGFSEVYHLRGGILNYLEKVSPDHSRWQGECFVFDSRVSVDHQLQTGQHVLCHGCGWPVTPEMKDDSRYEHGVACPRCAAQVTDEQRRRRRERQAQIDRLQAETPAKGLQANSSSIPSHPISATPSQ</sequence>
<evidence type="ECO:0000256" key="1">
    <source>
        <dbReference type="HAMAP-Rule" id="MF_00469"/>
    </source>
</evidence>
<comment type="similarity">
    <text evidence="1">Belongs to the TrhO family.</text>
</comment>
<feature type="compositionally biased region" description="Polar residues" evidence="2">
    <location>
        <begin position="321"/>
        <end position="338"/>
    </location>
</feature>
<dbReference type="Gene3D" id="3.40.250.10">
    <property type="entry name" value="Rhodanese-like domain"/>
    <property type="match status" value="1"/>
</dbReference>
<dbReference type="Proteomes" id="UP000319908">
    <property type="component" value="Unassembled WGS sequence"/>
</dbReference>
<dbReference type="EMBL" id="SJPU01000002">
    <property type="protein sequence ID" value="TWU17046.1"/>
    <property type="molecule type" value="Genomic_DNA"/>
</dbReference>
<keyword evidence="1" id="KW-0560">Oxidoreductase</keyword>
<dbReference type="PANTHER" id="PTHR43268">
    <property type="entry name" value="THIOSULFATE SULFURTRANSFERASE/RHODANESE-LIKE DOMAIN-CONTAINING PROTEIN 2"/>
    <property type="match status" value="1"/>
</dbReference>
<dbReference type="EC" id="1.14.-.-" evidence="1"/>
<keyword evidence="1" id="KW-0819">tRNA processing</keyword>
<evidence type="ECO:0000313" key="4">
    <source>
        <dbReference type="EMBL" id="TWU17046.1"/>
    </source>
</evidence>